<protein>
    <recommendedName>
        <fullName evidence="3">PiggyBac transposable element-derived protein domain-containing protein</fullName>
    </recommendedName>
</protein>
<organism evidence="2">
    <name type="scientific">Phytophthora nicotianae</name>
    <name type="common">Potato buckeye rot agent</name>
    <name type="synonym">Phytophthora parasitica</name>
    <dbReference type="NCBI Taxonomy" id="4792"/>
    <lineage>
        <taxon>Eukaryota</taxon>
        <taxon>Sar</taxon>
        <taxon>Stramenopiles</taxon>
        <taxon>Oomycota</taxon>
        <taxon>Peronosporomycetes</taxon>
        <taxon>Peronosporales</taxon>
        <taxon>Peronosporaceae</taxon>
        <taxon>Phytophthora</taxon>
    </lineage>
</organism>
<proteinExistence type="predicted"/>
<dbReference type="VEuPathDB" id="FungiDB:PPTG_07264"/>
<dbReference type="AlphaFoldDB" id="W2KL12"/>
<dbReference type="PANTHER" id="PTHR46599:SF3">
    <property type="entry name" value="PIGGYBAC TRANSPOSABLE ELEMENT-DERIVED PROTEIN 4"/>
    <property type="match status" value="1"/>
</dbReference>
<dbReference type="OrthoDB" id="168072at2759"/>
<accession>W2KL12</accession>
<feature type="non-terminal residue" evidence="2">
    <location>
        <position position="1"/>
    </location>
</feature>
<dbReference type="Proteomes" id="UP000054423">
    <property type="component" value="Unassembled WGS sequence"/>
</dbReference>
<evidence type="ECO:0000256" key="1">
    <source>
        <dbReference type="SAM" id="MobiDB-lite"/>
    </source>
</evidence>
<dbReference type="EMBL" id="KI681666">
    <property type="protein sequence ID" value="ETL85035.1"/>
    <property type="molecule type" value="Genomic_DNA"/>
</dbReference>
<feature type="compositionally biased region" description="Basic residues" evidence="1">
    <location>
        <begin position="138"/>
        <end position="148"/>
    </location>
</feature>
<reference evidence="2" key="1">
    <citation type="submission" date="2013-11" db="EMBL/GenBank/DDBJ databases">
        <title>The Genome Sequence of Phytophthora parasitica CHvinca01.</title>
        <authorList>
            <consortium name="The Broad Institute Genomics Platform"/>
            <person name="Russ C."/>
            <person name="Tyler B."/>
            <person name="Panabieres F."/>
            <person name="Shan W."/>
            <person name="Tripathy S."/>
            <person name="Grunwald N."/>
            <person name="Machado M."/>
            <person name="Johnson C.S."/>
            <person name="Arredondo F."/>
            <person name="Hong C."/>
            <person name="Coffey M."/>
            <person name="Young S.K."/>
            <person name="Zeng Q."/>
            <person name="Gargeya S."/>
            <person name="Fitzgerald M."/>
            <person name="Abouelleil A."/>
            <person name="Alvarado L."/>
            <person name="Chapman S.B."/>
            <person name="Gainer-Dewar J."/>
            <person name="Goldberg J."/>
            <person name="Griggs A."/>
            <person name="Gujja S."/>
            <person name="Hansen M."/>
            <person name="Howarth C."/>
            <person name="Imamovic A."/>
            <person name="Ireland A."/>
            <person name="Larimer J."/>
            <person name="McCowan C."/>
            <person name="Murphy C."/>
            <person name="Pearson M."/>
            <person name="Poon T.W."/>
            <person name="Priest M."/>
            <person name="Roberts A."/>
            <person name="Saif S."/>
            <person name="Shea T."/>
            <person name="Sykes S."/>
            <person name="Wortman J."/>
            <person name="Nusbaum C."/>
            <person name="Birren B."/>
        </authorList>
    </citation>
    <scope>NUCLEOTIDE SEQUENCE [LARGE SCALE GENOMIC DNA]</scope>
    <source>
        <strain evidence="2">CHvinca01</strain>
    </source>
</reference>
<name>W2KL12_PHYNI</name>
<evidence type="ECO:0000313" key="2">
    <source>
        <dbReference type="EMBL" id="ETL85035.1"/>
    </source>
</evidence>
<gene>
    <name evidence="2" type="ORF">L917_15298</name>
</gene>
<dbReference type="PANTHER" id="PTHR46599">
    <property type="entry name" value="PIGGYBAC TRANSPOSABLE ELEMENT-DERIVED PROTEIN 4"/>
    <property type="match status" value="1"/>
</dbReference>
<sequence length="148" mass="16985">YYKSLVLGLIDIAIVNSYIVHKAYHKDKTSKPLTHVKFMKRLHLQLTQLPEADMFDGNTFVRGSRSPGAKPHTTAYYCSECDGNAPIYLCMRPRHVIRGELTTCFDVWHKEWSEGKLRPSNQERRIRLRPATPTKGGGSRKRLRDAAD</sequence>
<feature type="region of interest" description="Disordered" evidence="1">
    <location>
        <begin position="120"/>
        <end position="148"/>
    </location>
</feature>
<evidence type="ECO:0008006" key="3">
    <source>
        <dbReference type="Google" id="ProtNLM"/>
    </source>
</evidence>